<keyword evidence="3" id="KW-0378">Hydrolase</keyword>
<dbReference type="Pfam" id="PF00089">
    <property type="entry name" value="Trypsin"/>
    <property type="match status" value="1"/>
</dbReference>
<keyword evidence="2 5" id="KW-0732">Signal</keyword>
<feature type="domain" description="Peptidase S1" evidence="6">
    <location>
        <begin position="34"/>
        <end position="267"/>
    </location>
</feature>
<dbReference type="PROSITE" id="PS00135">
    <property type="entry name" value="TRYPSIN_SER"/>
    <property type="match status" value="1"/>
</dbReference>
<evidence type="ECO:0000256" key="2">
    <source>
        <dbReference type="ARBA" id="ARBA00022729"/>
    </source>
</evidence>
<evidence type="ECO:0000256" key="3">
    <source>
        <dbReference type="ARBA" id="ARBA00022801"/>
    </source>
</evidence>
<evidence type="ECO:0000256" key="4">
    <source>
        <dbReference type="ARBA" id="ARBA00023157"/>
    </source>
</evidence>
<protein>
    <recommendedName>
        <fullName evidence="6">Peptidase S1 domain-containing protein</fullName>
    </recommendedName>
</protein>
<sequence length="318" mass="34376">MDRFRLLPIAVLIWLPAAYKAQTVCGTAPLNNRIVGGTAATDGNWPWQASLHYNGRHICGGTLISSNWLLTACHCIVSTNPIPWTVYLGILSQSGVNPNQQSFSVKTIIPHPQYNNTLYNNDVALIQMASSVTFTPYVQPICLATNSSVFYNGTTCWSTGWGKITSALQTISGTLEEVQIPVVGNSQCSCEYKSVPSVNITSQMICAGTEGKGACQGDSGGPLQCKQGTQWVQAGVTSYGVPCARANFPDVYTRVSEFQTWITSNTADPSVQFMSFNSSGSSGDGNFTCRSNSPIRPYLNPLAFFLLSLFFPVTFTNL</sequence>
<evidence type="ECO:0000256" key="5">
    <source>
        <dbReference type="SAM" id="SignalP"/>
    </source>
</evidence>
<dbReference type="InterPro" id="IPR009003">
    <property type="entry name" value="Peptidase_S1_PA"/>
</dbReference>
<dbReference type="PROSITE" id="PS50240">
    <property type="entry name" value="TRYPSIN_DOM"/>
    <property type="match status" value="1"/>
</dbReference>
<dbReference type="SUPFAM" id="SSF50494">
    <property type="entry name" value="Trypsin-like serine proteases"/>
    <property type="match status" value="1"/>
</dbReference>
<dbReference type="CDD" id="cd00190">
    <property type="entry name" value="Tryp_SPc"/>
    <property type="match status" value="1"/>
</dbReference>
<dbReference type="PANTHER" id="PTHR24253:SF127">
    <property type="entry name" value="SERINE PROTEASE 27-LIKE"/>
    <property type="match status" value="1"/>
</dbReference>
<reference evidence="7" key="2">
    <citation type="submission" date="2025-08" db="UniProtKB">
        <authorList>
            <consortium name="Ensembl"/>
        </authorList>
    </citation>
    <scope>IDENTIFICATION</scope>
</reference>
<dbReference type="Ensembl" id="ENSDCDT00010055059.1">
    <property type="protein sequence ID" value="ENSDCDP00010044935.1"/>
    <property type="gene ID" value="ENSDCDG00010027732.1"/>
</dbReference>
<evidence type="ECO:0000259" key="6">
    <source>
        <dbReference type="PROSITE" id="PS50240"/>
    </source>
</evidence>
<dbReference type="InterPro" id="IPR043504">
    <property type="entry name" value="Peptidase_S1_PA_chymotrypsin"/>
</dbReference>
<keyword evidence="1" id="KW-0645">Protease</keyword>
<dbReference type="RefSeq" id="XP_028821960.1">
    <property type="nucleotide sequence ID" value="XM_028966127.1"/>
</dbReference>
<evidence type="ECO:0000313" key="8">
    <source>
        <dbReference type="Proteomes" id="UP000694580"/>
    </source>
</evidence>
<proteinExistence type="predicted"/>
<dbReference type="GO" id="GO:0006508">
    <property type="term" value="P:proteolysis"/>
    <property type="evidence" value="ECO:0007669"/>
    <property type="project" value="UniProtKB-KW"/>
</dbReference>
<dbReference type="InterPro" id="IPR001254">
    <property type="entry name" value="Trypsin_dom"/>
</dbReference>
<evidence type="ECO:0000256" key="1">
    <source>
        <dbReference type="ARBA" id="ARBA00022670"/>
    </source>
</evidence>
<keyword evidence="4" id="KW-1015">Disulfide bond</keyword>
<dbReference type="PRINTS" id="PR00722">
    <property type="entry name" value="CHYMOTRYPSIN"/>
</dbReference>
<feature type="signal peptide" evidence="5">
    <location>
        <begin position="1"/>
        <end position="21"/>
    </location>
</feature>
<dbReference type="SMART" id="SM00020">
    <property type="entry name" value="Tryp_SPc"/>
    <property type="match status" value="1"/>
</dbReference>
<dbReference type="GeneID" id="114774203"/>
<dbReference type="Gene3D" id="2.40.10.10">
    <property type="entry name" value="Trypsin-like serine proteases"/>
    <property type="match status" value="1"/>
</dbReference>
<name>A0AAY4DHF5_9TELE</name>
<reference evidence="7 8" key="1">
    <citation type="submission" date="2020-06" db="EMBL/GenBank/DDBJ databases">
        <authorList>
            <consortium name="Wellcome Sanger Institute Data Sharing"/>
        </authorList>
    </citation>
    <scope>NUCLEOTIDE SEQUENCE [LARGE SCALE GENOMIC DNA]</scope>
</reference>
<accession>A0AAY4DHF5</accession>
<dbReference type="AlphaFoldDB" id="A0AAY4DHF5"/>
<dbReference type="InterPro" id="IPR033116">
    <property type="entry name" value="TRYPSIN_SER"/>
</dbReference>
<dbReference type="PANTHER" id="PTHR24253">
    <property type="entry name" value="TRANSMEMBRANE PROTEASE SERINE"/>
    <property type="match status" value="1"/>
</dbReference>
<keyword evidence="8" id="KW-1185">Reference proteome</keyword>
<dbReference type="GO" id="GO:0004252">
    <property type="term" value="F:serine-type endopeptidase activity"/>
    <property type="evidence" value="ECO:0007669"/>
    <property type="project" value="InterPro"/>
</dbReference>
<dbReference type="Proteomes" id="UP000694580">
    <property type="component" value="Chromosome 2"/>
</dbReference>
<dbReference type="FunFam" id="2.40.10.10:FF:000024">
    <property type="entry name" value="Serine protease 53"/>
    <property type="match status" value="1"/>
</dbReference>
<feature type="chain" id="PRO_5044343625" description="Peptidase S1 domain-containing protein" evidence="5">
    <location>
        <begin position="22"/>
        <end position="318"/>
    </location>
</feature>
<reference evidence="7" key="3">
    <citation type="submission" date="2025-09" db="UniProtKB">
        <authorList>
            <consortium name="Ensembl"/>
        </authorList>
    </citation>
    <scope>IDENTIFICATION</scope>
</reference>
<evidence type="ECO:0000313" key="7">
    <source>
        <dbReference type="Ensembl" id="ENSDCDP00010044935.1"/>
    </source>
</evidence>
<dbReference type="InterPro" id="IPR001314">
    <property type="entry name" value="Peptidase_S1A"/>
</dbReference>
<organism evidence="7 8">
    <name type="scientific">Denticeps clupeoides</name>
    <name type="common">denticle herring</name>
    <dbReference type="NCBI Taxonomy" id="299321"/>
    <lineage>
        <taxon>Eukaryota</taxon>
        <taxon>Metazoa</taxon>
        <taxon>Chordata</taxon>
        <taxon>Craniata</taxon>
        <taxon>Vertebrata</taxon>
        <taxon>Euteleostomi</taxon>
        <taxon>Actinopterygii</taxon>
        <taxon>Neopterygii</taxon>
        <taxon>Teleostei</taxon>
        <taxon>Clupei</taxon>
        <taxon>Clupeiformes</taxon>
        <taxon>Denticipitoidei</taxon>
        <taxon>Denticipitidae</taxon>
        <taxon>Denticeps</taxon>
    </lineage>
</organism>
<gene>
    <name evidence="7" type="primary">LOC114774203</name>
</gene>
<dbReference type="GeneTree" id="ENSGT00940000163160"/>